<sequence>MRLPCSWSPACRGAPQARPPAPPASPGAGAERAPGERQAGRCSPGSAACPAREPRRGRRGCGRDAAAPQEGSAEPPADVSPRSGPACREGWMSPRPCDPGHGQADAHAMVSPNLKPTWLPPFRVLYLQPCVSLWPPCGDAVSGKALPQQPWAPGSGGSPPRDGGSGAEANSAECNFPRTCLCRGAHMGGAVAGGGGRG</sequence>
<protein>
    <submittedName>
        <fullName evidence="2">(raccoon dog) hypothetical protein</fullName>
    </submittedName>
</protein>
<proteinExistence type="predicted"/>
<dbReference type="EMBL" id="CAJHUB010000649">
    <property type="protein sequence ID" value="CAD7667807.1"/>
    <property type="molecule type" value="Genomic_DNA"/>
</dbReference>
<feature type="region of interest" description="Disordered" evidence="1">
    <location>
        <begin position="145"/>
        <end position="170"/>
    </location>
</feature>
<feature type="region of interest" description="Disordered" evidence="1">
    <location>
        <begin position="1"/>
        <end position="105"/>
    </location>
</feature>
<reference evidence="2" key="1">
    <citation type="submission" date="2020-12" db="EMBL/GenBank/DDBJ databases">
        <authorList>
            <consortium name="Molecular Ecology Group"/>
        </authorList>
    </citation>
    <scope>NUCLEOTIDE SEQUENCE</scope>
    <source>
        <strain evidence="2">TBG_1078</strain>
    </source>
</reference>
<organism evidence="2 3">
    <name type="scientific">Nyctereutes procyonoides</name>
    <name type="common">Raccoon dog</name>
    <name type="synonym">Canis procyonoides</name>
    <dbReference type="NCBI Taxonomy" id="34880"/>
    <lineage>
        <taxon>Eukaryota</taxon>
        <taxon>Metazoa</taxon>
        <taxon>Chordata</taxon>
        <taxon>Craniata</taxon>
        <taxon>Vertebrata</taxon>
        <taxon>Euteleostomi</taxon>
        <taxon>Mammalia</taxon>
        <taxon>Eutheria</taxon>
        <taxon>Laurasiatheria</taxon>
        <taxon>Carnivora</taxon>
        <taxon>Caniformia</taxon>
        <taxon>Canidae</taxon>
        <taxon>Nyctereutes</taxon>
    </lineage>
</organism>
<accession>A0A811XUL2</accession>
<dbReference type="AlphaFoldDB" id="A0A811XUL2"/>
<feature type="compositionally biased region" description="Low complexity" evidence="1">
    <location>
        <begin position="40"/>
        <end position="51"/>
    </location>
</feature>
<keyword evidence="3" id="KW-1185">Reference proteome</keyword>
<dbReference type="Proteomes" id="UP000645828">
    <property type="component" value="Unassembled WGS sequence"/>
</dbReference>
<name>A0A811XUL2_NYCPR</name>
<evidence type="ECO:0000313" key="2">
    <source>
        <dbReference type="EMBL" id="CAD7667807.1"/>
    </source>
</evidence>
<evidence type="ECO:0000256" key="1">
    <source>
        <dbReference type="SAM" id="MobiDB-lite"/>
    </source>
</evidence>
<gene>
    <name evidence="2" type="ORF">NYPRO_LOCUS1093</name>
</gene>
<comment type="caution">
    <text evidence="2">The sequence shown here is derived from an EMBL/GenBank/DDBJ whole genome shotgun (WGS) entry which is preliminary data.</text>
</comment>
<evidence type="ECO:0000313" key="3">
    <source>
        <dbReference type="Proteomes" id="UP000645828"/>
    </source>
</evidence>